<dbReference type="EMBL" id="LWBP01000017">
    <property type="protein sequence ID" value="OQP67655.1"/>
    <property type="molecule type" value="Genomic_DNA"/>
</dbReference>
<dbReference type="SUPFAM" id="SSF53756">
    <property type="entry name" value="UDP-Glycosyltransferase/glycogen phosphorylase"/>
    <property type="match status" value="1"/>
</dbReference>
<dbReference type="PANTHER" id="PTHR12526">
    <property type="entry name" value="GLYCOSYLTRANSFERASE"/>
    <property type="match status" value="1"/>
</dbReference>
<protein>
    <recommendedName>
        <fullName evidence="5">Glycosyl transferase family 1 domain-containing protein</fullName>
    </recommendedName>
</protein>
<sequence>MLRIIHIVENLDKGAVENWLVNIFLSSRKTRPDWHWTFYCILGKEGRLDEKVREAGGEIIYSPVNISNKISFLRHLRSVLKNGSYDIMHAHHDYLSGFYLLASARMRFKKRILQIHNTDKALPVGNRFLHQMLLGPFRRLGFYFSDLIVGISKDTLVEFTGERKLKRPKFEVLYYGIDLRRFEENANPAEFRSNLGIPEHGKILLFVGRMNELKNPVYIIDILAALLKSRNDVYGVFVGKGDQEAIITKKAAELGIANHIRLLGWHDNISGIMKNADVFVFPRNEFPREGLGLVIVEAQAAGLPMFITKGIVQDAIVLNELAFYTDLSDPFKWSEKISGVLNNGVPISRKEALSKMKQSKFELNIATGNFVNLYES</sequence>
<dbReference type="Proteomes" id="UP000192276">
    <property type="component" value="Unassembled WGS sequence"/>
</dbReference>
<keyword evidence="4" id="KW-1185">Reference proteome</keyword>
<evidence type="ECO:0000313" key="3">
    <source>
        <dbReference type="EMBL" id="OQP67655.1"/>
    </source>
</evidence>
<dbReference type="Gene3D" id="3.40.50.2000">
    <property type="entry name" value="Glycogen Phosphorylase B"/>
    <property type="match status" value="2"/>
</dbReference>
<dbReference type="STRING" id="550983.A4R26_32985"/>
<feature type="domain" description="Glycosyltransferase subfamily 4-like N-terminal" evidence="2">
    <location>
        <begin position="46"/>
        <end position="181"/>
    </location>
</feature>
<dbReference type="Pfam" id="PF00534">
    <property type="entry name" value="Glycos_transf_1"/>
    <property type="match status" value="1"/>
</dbReference>
<accession>A0A1V9GAG1</accession>
<dbReference type="InterPro" id="IPR001296">
    <property type="entry name" value="Glyco_trans_1"/>
</dbReference>
<comment type="caution">
    <text evidence="3">The sequence shown here is derived from an EMBL/GenBank/DDBJ whole genome shotgun (WGS) entry which is preliminary data.</text>
</comment>
<dbReference type="Pfam" id="PF13439">
    <property type="entry name" value="Glyco_transf_4"/>
    <property type="match status" value="1"/>
</dbReference>
<name>A0A1V9GAG1_9BACT</name>
<gene>
    <name evidence="3" type="ORF">A4R26_32985</name>
</gene>
<feature type="domain" description="Glycosyl transferase family 1" evidence="1">
    <location>
        <begin position="190"/>
        <end position="348"/>
    </location>
</feature>
<reference evidence="4" key="1">
    <citation type="submission" date="2016-04" db="EMBL/GenBank/DDBJ databases">
        <authorList>
            <person name="Chen L."/>
            <person name="Zhuang W."/>
            <person name="Wang G."/>
        </authorList>
    </citation>
    <scope>NUCLEOTIDE SEQUENCE [LARGE SCALE GENOMIC DNA]</scope>
    <source>
        <strain evidence="4">208</strain>
    </source>
</reference>
<evidence type="ECO:0000259" key="1">
    <source>
        <dbReference type="Pfam" id="PF00534"/>
    </source>
</evidence>
<proteinExistence type="predicted"/>
<evidence type="ECO:0000313" key="4">
    <source>
        <dbReference type="Proteomes" id="UP000192276"/>
    </source>
</evidence>
<dbReference type="PANTHER" id="PTHR12526:SF630">
    <property type="entry name" value="GLYCOSYLTRANSFERASE"/>
    <property type="match status" value="1"/>
</dbReference>
<dbReference type="AlphaFoldDB" id="A0A1V9GAG1"/>
<evidence type="ECO:0008006" key="5">
    <source>
        <dbReference type="Google" id="ProtNLM"/>
    </source>
</evidence>
<evidence type="ECO:0000259" key="2">
    <source>
        <dbReference type="Pfam" id="PF13439"/>
    </source>
</evidence>
<organism evidence="3 4">
    <name type="scientific">Niastella populi</name>
    <dbReference type="NCBI Taxonomy" id="550983"/>
    <lineage>
        <taxon>Bacteria</taxon>
        <taxon>Pseudomonadati</taxon>
        <taxon>Bacteroidota</taxon>
        <taxon>Chitinophagia</taxon>
        <taxon>Chitinophagales</taxon>
        <taxon>Chitinophagaceae</taxon>
        <taxon>Niastella</taxon>
    </lineage>
</organism>
<dbReference type="GO" id="GO:0016757">
    <property type="term" value="F:glycosyltransferase activity"/>
    <property type="evidence" value="ECO:0007669"/>
    <property type="project" value="InterPro"/>
</dbReference>
<dbReference type="InterPro" id="IPR028098">
    <property type="entry name" value="Glyco_trans_4-like_N"/>
</dbReference>
<dbReference type="RefSeq" id="WP_165760150.1">
    <property type="nucleotide sequence ID" value="NZ_LWBP01000017.1"/>
</dbReference>